<protein>
    <submittedName>
        <fullName evidence="1">Uncharacterized protein</fullName>
    </submittedName>
</protein>
<name>A0ABQ7VLV4_SOLTU</name>
<accession>A0ABQ7VLV4</accession>
<evidence type="ECO:0000313" key="1">
    <source>
        <dbReference type="EMBL" id="KAH0769521.1"/>
    </source>
</evidence>
<dbReference type="EMBL" id="JAIVGD010000011">
    <property type="protein sequence ID" value="KAH0769521.1"/>
    <property type="molecule type" value="Genomic_DNA"/>
</dbReference>
<proteinExistence type="predicted"/>
<comment type="caution">
    <text evidence="1">The sequence shown here is derived from an EMBL/GenBank/DDBJ whole genome shotgun (WGS) entry which is preliminary data.</text>
</comment>
<sequence length="102" mass="11872">MLGPQPRPHHYFFLNVSKWFFNLLEQLDSEQQKHRTEEEEDFSDTLALMYSEVDPVPFQIDSRSHEESLAASATAWVQSNMVKLSQHFGVDLKGCKRETILC</sequence>
<reference evidence="1 2" key="1">
    <citation type="journal article" date="2021" name="bioRxiv">
        <title>Chromosome-scale and haplotype-resolved genome assembly of a tetraploid potato cultivar.</title>
        <authorList>
            <person name="Sun H."/>
            <person name="Jiao W.-B."/>
            <person name="Krause K."/>
            <person name="Campoy J.A."/>
            <person name="Goel M."/>
            <person name="Folz-Donahue K."/>
            <person name="Kukat C."/>
            <person name="Huettel B."/>
            <person name="Schneeberger K."/>
        </authorList>
    </citation>
    <scope>NUCLEOTIDE SEQUENCE [LARGE SCALE GENOMIC DNA]</scope>
    <source>
        <strain evidence="1">SolTubOtavaFocal</strain>
        <tissue evidence="1">Leaves</tissue>
    </source>
</reference>
<evidence type="ECO:0000313" key="2">
    <source>
        <dbReference type="Proteomes" id="UP000826656"/>
    </source>
</evidence>
<dbReference type="Proteomes" id="UP000826656">
    <property type="component" value="Unassembled WGS sequence"/>
</dbReference>
<gene>
    <name evidence="1" type="ORF">KY290_013502</name>
</gene>
<organism evidence="1 2">
    <name type="scientific">Solanum tuberosum</name>
    <name type="common">Potato</name>
    <dbReference type="NCBI Taxonomy" id="4113"/>
    <lineage>
        <taxon>Eukaryota</taxon>
        <taxon>Viridiplantae</taxon>
        <taxon>Streptophyta</taxon>
        <taxon>Embryophyta</taxon>
        <taxon>Tracheophyta</taxon>
        <taxon>Spermatophyta</taxon>
        <taxon>Magnoliopsida</taxon>
        <taxon>eudicotyledons</taxon>
        <taxon>Gunneridae</taxon>
        <taxon>Pentapetalae</taxon>
        <taxon>asterids</taxon>
        <taxon>lamiids</taxon>
        <taxon>Solanales</taxon>
        <taxon>Solanaceae</taxon>
        <taxon>Solanoideae</taxon>
        <taxon>Solaneae</taxon>
        <taxon>Solanum</taxon>
    </lineage>
</organism>
<keyword evidence="2" id="KW-1185">Reference proteome</keyword>